<comment type="caution">
    <text evidence="3">The sequence shown here is derived from an EMBL/GenBank/DDBJ whole genome shotgun (WGS) entry which is preliminary data.</text>
</comment>
<dbReference type="InterPro" id="IPR007837">
    <property type="entry name" value="DinB"/>
</dbReference>
<evidence type="ECO:0000313" key="4">
    <source>
        <dbReference type="Proteomes" id="UP001267426"/>
    </source>
</evidence>
<name>A0ABU3BQM4_9BACT</name>
<gene>
    <name evidence="3" type="ORF">RM540_07490</name>
</gene>
<keyword evidence="2" id="KW-0479">Metal-binding</keyword>
<evidence type="ECO:0000313" key="3">
    <source>
        <dbReference type="EMBL" id="MDT0631590.1"/>
    </source>
</evidence>
<evidence type="ECO:0000256" key="1">
    <source>
        <dbReference type="ARBA" id="ARBA00008635"/>
    </source>
</evidence>
<dbReference type="Pfam" id="PF05163">
    <property type="entry name" value="DinB"/>
    <property type="match status" value="1"/>
</dbReference>
<dbReference type="RefSeq" id="WP_311662932.1">
    <property type="nucleotide sequence ID" value="NZ_JAVRHT010000014.1"/>
</dbReference>
<dbReference type="SUPFAM" id="SSF109854">
    <property type="entry name" value="DinB/YfiT-like putative metalloenzymes"/>
    <property type="match status" value="1"/>
</dbReference>
<proteinExistence type="inferred from homology"/>
<reference evidence="3 4" key="1">
    <citation type="submission" date="2023-09" db="EMBL/GenBank/DDBJ databases">
        <authorList>
            <person name="Rey-Velasco X."/>
        </authorList>
    </citation>
    <scope>NUCLEOTIDE SEQUENCE [LARGE SCALE GENOMIC DNA]</scope>
    <source>
        <strain evidence="3 4">F394</strain>
    </source>
</reference>
<dbReference type="InterPro" id="IPR034660">
    <property type="entry name" value="DinB/YfiT-like"/>
</dbReference>
<evidence type="ECO:0000256" key="2">
    <source>
        <dbReference type="ARBA" id="ARBA00022723"/>
    </source>
</evidence>
<comment type="similarity">
    <text evidence="1">Belongs to the DinB family.</text>
</comment>
<keyword evidence="4" id="KW-1185">Reference proteome</keyword>
<dbReference type="Gene3D" id="1.20.120.450">
    <property type="entry name" value="dinb family like domain"/>
    <property type="match status" value="1"/>
</dbReference>
<dbReference type="Proteomes" id="UP001267426">
    <property type="component" value="Unassembled WGS sequence"/>
</dbReference>
<organism evidence="3 4">
    <name type="scientific">Rubrivirga litoralis</name>
    <dbReference type="NCBI Taxonomy" id="3075598"/>
    <lineage>
        <taxon>Bacteria</taxon>
        <taxon>Pseudomonadati</taxon>
        <taxon>Rhodothermota</taxon>
        <taxon>Rhodothermia</taxon>
        <taxon>Rhodothermales</taxon>
        <taxon>Rubricoccaceae</taxon>
        <taxon>Rubrivirga</taxon>
    </lineage>
</organism>
<protein>
    <submittedName>
        <fullName evidence="3">DinB family protein</fullName>
    </submittedName>
</protein>
<sequence length="155" mass="17681">MDTLLTPDQLLDHWLGHRRLTRRTIEAFPSDDAFTSFSVGEMRPFAGLVGELLSMSVPTLTGVVSGEWPMEQATPPATRERALARWDADTERIEELWPQIPDGRFQEVDTAFGQWTMPVWELLFYVVDNEVHHRGQAYVFLRALGVEPPAFPDRA</sequence>
<dbReference type="EMBL" id="JAVRHT010000014">
    <property type="protein sequence ID" value="MDT0631590.1"/>
    <property type="molecule type" value="Genomic_DNA"/>
</dbReference>
<accession>A0ABU3BQM4</accession>